<sequence>MDYSALLTPHHNELAGSPSYSLLRLLRAPPPPPPPPLLPASLPSFPPSIPSLSSSPGSISPLHSKASSSCLVSHFGLRLLVKVYDCDYRILPAPPMRLLKHCHSLGDTLLCISSVFTGKREKWR</sequence>
<proteinExistence type="predicted"/>
<keyword evidence="2" id="KW-1185">Reference proteome</keyword>
<organism evidence="1 2">
    <name type="scientific">Portunus trituberculatus</name>
    <name type="common">Swimming crab</name>
    <name type="synonym">Neptunus trituberculatus</name>
    <dbReference type="NCBI Taxonomy" id="210409"/>
    <lineage>
        <taxon>Eukaryota</taxon>
        <taxon>Metazoa</taxon>
        <taxon>Ecdysozoa</taxon>
        <taxon>Arthropoda</taxon>
        <taxon>Crustacea</taxon>
        <taxon>Multicrustacea</taxon>
        <taxon>Malacostraca</taxon>
        <taxon>Eumalacostraca</taxon>
        <taxon>Eucarida</taxon>
        <taxon>Decapoda</taxon>
        <taxon>Pleocyemata</taxon>
        <taxon>Brachyura</taxon>
        <taxon>Eubrachyura</taxon>
        <taxon>Portunoidea</taxon>
        <taxon>Portunidae</taxon>
        <taxon>Portuninae</taxon>
        <taxon>Portunus</taxon>
    </lineage>
</organism>
<accession>A0A5B7IXJ3</accession>
<protein>
    <submittedName>
        <fullName evidence="1">Uncharacterized protein</fullName>
    </submittedName>
</protein>
<dbReference type="EMBL" id="VSRR010073226">
    <property type="protein sequence ID" value="MPC86999.1"/>
    <property type="molecule type" value="Genomic_DNA"/>
</dbReference>
<reference evidence="1 2" key="1">
    <citation type="submission" date="2019-05" db="EMBL/GenBank/DDBJ databases">
        <title>Another draft genome of Portunus trituberculatus and its Hox gene families provides insights of decapod evolution.</title>
        <authorList>
            <person name="Jeong J.-H."/>
            <person name="Song I."/>
            <person name="Kim S."/>
            <person name="Choi T."/>
            <person name="Kim D."/>
            <person name="Ryu S."/>
            <person name="Kim W."/>
        </authorList>
    </citation>
    <scope>NUCLEOTIDE SEQUENCE [LARGE SCALE GENOMIC DNA]</scope>
    <source>
        <tissue evidence="1">Muscle</tissue>
    </source>
</reference>
<evidence type="ECO:0000313" key="1">
    <source>
        <dbReference type="EMBL" id="MPC86999.1"/>
    </source>
</evidence>
<dbReference type="AlphaFoldDB" id="A0A5B7IXJ3"/>
<name>A0A5B7IXJ3_PORTR</name>
<evidence type="ECO:0000313" key="2">
    <source>
        <dbReference type="Proteomes" id="UP000324222"/>
    </source>
</evidence>
<comment type="caution">
    <text evidence="1">The sequence shown here is derived from an EMBL/GenBank/DDBJ whole genome shotgun (WGS) entry which is preliminary data.</text>
</comment>
<dbReference type="Proteomes" id="UP000324222">
    <property type="component" value="Unassembled WGS sequence"/>
</dbReference>
<gene>
    <name evidence="1" type="ORF">E2C01_081847</name>
</gene>